<dbReference type="AlphaFoldDB" id="A0A0F9J4W4"/>
<comment type="caution">
    <text evidence="2">The sequence shown here is derived from an EMBL/GenBank/DDBJ whole genome shotgun (WGS) entry which is preliminary data.</text>
</comment>
<feature type="region of interest" description="Disordered" evidence="1">
    <location>
        <begin position="70"/>
        <end position="98"/>
    </location>
</feature>
<organism evidence="2">
    <name type="scientific">marine sediment metagenome</name>
    <dbReference type="NCBI Taxonomy" id="412755"/>
    <lineage>
        <taxon>unclassified sequences</taxon>
        <taxon>metagenomes</taxon>
        <taxon>ecological metagenomes</taxon>
    </lineage>
</organism>
<feature type="non-terminal residue" evidence="2">
    <location>
        <position position="1"/>
    </location>
</feature>
<proteinExistence type="predicted"/>
<accession>A0A0F9J4W4</accession>
<reference evidence="2" key="1">
    <citation type="journal article" date="2015" name="Nature">
        <title>Complex archaea that bridge the gap between prokaryotes and eukaryotes.</title>
        <authorList>
            <person name="Spang A."/>
            <person name="Saw J.H."/>
            <person name="Jorgensen S.L."/>
            <person name="Zaremba-Niedzwiedzka K."/>
            <person name="Martijn J."/>
            <person name="Lind A.E."/>
            <person name="van Eijk R."/>
            <person name="Schleper C."/>
            <person name="Guy L."/>
            <person name="Ettema T.J."/>
        </authorList>
    </citation>
    <scope>NUCLEOTIDE SEQUENCE</scope>
</reference>
<name>A0A0F9J4W4_9ZZZZ</name>
<gene>
    <name evidence="2" type="ORF">LCGC14_1866750</name>
</gene>
<evidence type="ECO:0000313" key="2">
    <source>
        <dbReference type="EMBL" id="KKL94227.1"/>
    </source>
</evidence>
<evidence type="ECO:0000256" key="1">
    <source>
        <dbReference type="SAM" id="MobiDB-lite"/>
    </source>
</evidence>
<sequence length="98" mass="10650">TQNFYQEVGVPQIIVGGAQEITESAGKIAYLAWEQTVEDKQLYLEEQVLAQLNLVIELEVNASLSNDMLSDEAKDGSLNQQLNEPSEAAPTEVGAIAE</sequence>
<dbReference type="EMBL" id="LAZR01018981">
    <property type="protein sequence ID" value="KKL94227.1"/>
    <property type="molecule type" value="Genomic_DNA"/>
</dbReference>
<protein>
    <submittedName>
        <fullName evidence="2">Uncharacterized protein</fullName>
    </submittedName>
</protein>